<gene>
    <name evidence="2" type="ORF">EK21DRAFT_90293</name>
</gene>
<feature type="compositionally biased region" description="Low complexity" evidence="1">
    <location>
        <begin position="31"/>
        <end position="44"/>
    </location>
</feature>
<name>A0A9P4H690_9PLEO</name>
<evidence type="ECO:0000313" key="3">
    <source>
        <dbReference type="Proteomes" id="UP000799777"/>
    </source>
</evidence>
<sequence length="124" mass="14094">MANILEPENAPAKPSTLTRSTVAPLISDLFPQSTQSPTIPQPSQLIHQSRMPRGPPLDRNRADRSRSRSRSPSLSSRRAGRRGSSPSQVNPRSRAPVYREREEEDREQWLIKAEYRRDGRKTPP</sequence>
<proteinExistence type="predicted"/>
<comment type="caution">
    <text evidence="2">The sequence shown here is derived from an EMBL/GenBank/DDBJ whole genome shotgun (WGS) entry which is preliminary data.</text>
</comment>
<dbReference type="AlphaFoldDB" id="A0A9P4H690"/>
<accession>A0A9P4H690</accession>
<feature type="compositionally biased region" description="Basic and acidic residues" evidence="1">
    <location>
        <begin position="56"/>
        <end position="66"/>
    </location>
</feature>
<keyword evidence="3" id="KW-1185">Reference proteome</keyword>
<feature type="compositionally biased region" description="Basic and acidic residues" evidence="1">
    <location>
        <begin position="97"/>
        <end position="124"/>
    </location>
</feature>
<reference evidence="2" key="1">
    <citation type="journal article" date="2020" name="Stud. Mycol.">
        <title>101 Dothideomycetes genomes: a test case for predicting lifestyles and emergence of pathogens.</title>
        <authorList>
            <person name="Haridas S."/>
            <person name="Albert R."/>
            <person name="Binder M."/>
            <person name="Bloem J."/>
            <person name="Labutti K."/>
            <person name="Salamov A."/>
            <person name="Andreopoulos B."/>
            <person name="Baker S."/>
            <person name="Barry K."/>
            <person name="Bills G."/>
            <person name="Bluhm B."/>
            <person name="Cannon C."/>
            <person name="Castanera R."/>
            <person name="Culley D."/>
            <person name="Daum C."/>
            <person name="Ezra D."/>
            <person name="Gonzalez J."/>
            <person name="Henrissat B."/>
            <person name="Kuo A."/>
            <person name="Liang C."/>
            <person name="Lipzen A."/>
            <person name="Lutzoni F."/>
            <person name="Magnuson J."/>
            <person name="Mondo S."/>
            <person name="Nolan M."/>
            <person name="Ohm R."/>
            <person name="Pangilinan J."/>
            <person name="Park H.-J."/>
            <person name="Ramirez L."/>
            <person name="Alfaro M."/>
            <person name="Sun H."/>
            <person name="Tritt A."/>
            <person name="Yoshinaga Y."/>
            <person name="Zwiers L.-H."/>
            <person name="Turgeon B."/>
            <person name="Goodwin S."/>
            <person name="Spatafora J."/>
            <person name="Crous P."/>
            <person name="Grigoriev I."/>
        </authorList>
    </citation>
    <scope>NUCLEOTIDE SEQUENCE</scope>
    <source>
        <strain evidence="2">CBS 110217</strain>
    </source>
</reference>
<dbReference type="Proteomes" id="UP000799777">
    <property type="component" value="Unassembled WGS sequence"/>
</dbReference>
<evidence type="ECO:0000256" key="1">
    <source>
        <dbReference type="SAM" id="MobiDB-lite"/>
    </source>
</evidence>
<organism evidence="2 3">
    <name type="scientific">Setomelanomma holmii</name>
    <dbReference type="NCBI Taxonomy" id="210430"/>
    <lineage>
        <taxon>Eukaryota</taxon>
        <taxon>Fungi</taxon>
        <taxon>Dikarya</taxon>
        <taxon>Ascomycota</taxon>
        <taxon>Pezizomycotina</taxon>
        <taxon>Dothideomycetes</taxon>
        <taxon>Pleosporomycetidae</taxon>
        <taxon>Pleosporales</taxon>
        <taxon>Pleosporineae</taxon>
        <taxon>Phaeosphaeriaceae</taxon>
        <taxon>Setomelanomma</taxon>
    </lineage>
</organism>
<evidence type="ECO:0000313" key="2">
    <source>
        <dbReference type="EMBL" id="KAF2028933.1"/>
    </source>
</evidence>
<protein>
    <submittedName>
        <fullName evidence="2">Uncharacterized protein</fullName>
    </submittedName>
</protein>
<feature type="compositionally biased region" description="Low complexity" evidence="1">
    <location>
        <begin position="70"/>
        <end position="87"/>
    </location>
</feature>
<dbReference type="EMBL" id="ML978207">
    <property type="protein sequence ID" value="KAF2028933.1"/>
    <property type="molecule type" value="Genomic_DNA"/>
</dbReference>
<feature type="region of interest" description="Disordered" evidence="1">
    <location>
        <begin position="1"/>
        <end position="124"/>
    </location>
</feature>